<sequence>MNMPGLDPLAPAATGQTRGPGARQDGGGDTGERPFEKMIDRGQEQRAETPGGGREAHARRSETAGAQARAERADPGTGEPATGAAQARDGLPAEQEAAETAAGAAAFAAEAPAPWPPQGLAALGLITLAPAATPGDQGAGVDAAAAAAWSQLAAAGAGNGDARVAPAAAMPAPPGNPMPGALAAAVQTAAAVQAQAAAAAEPSAPLALEPLALASAGGDGDAPAPSFLVAAATPVQPARDSLAVAPAPPTPTPDLHGDDFAESVGTRLQWLADQKIGHAQIRITPHDLGPIEVRLRLDGDRVSADFSSAQAEVRQALEASLPRLREMLGAHGFQLAHADVGQQSRQDGASARQRADGTGAGNGGEDGAPQPPLPAALAARGLLDAYA</sequence>
<feature type="domain" description="Flagellar hook-length control protein-like C-terminal" evidence="2">
    <location>
        <begin position="267"/>
        <end position="347"/>
    </location>
</feature>
<dbReference type="PANTHER" id="PTHR37533:SF2">
    <property type="entry name" value="FLAGELLAR HOOK-LENGTH CONTROL PROTEIN"/>
    <property type="match status" value="1"/>
</dbReference>
<dbReference type="Proteomes" id="UP001156940">
    <property type="component" value="Unassembled WGS sequence"/>
</dbReference>
<keyword evidence="3" id="KW-0282">Flagellum</keyword>
<name>A0ABT6J7Q1_9GAMM</name>
<keyword evidence="3" id="KW-0969">Cilium</keyword>
<dbReference type="EMBL" id="JARXRM010000026">
    <property type="protein sequence ID" value="MDH5822769.1"/>
    <property type="molecule type" value="Genomic_DNA"/>
</dbReference>
<evidence type="ECO:0000256" key="1">
    <source>
        <dbReference type="SAM" id="MobiDB-lite"/>
    </source>
</evidence>
<feature type="region of interest" description="Disordered" evidence="1">
    <location>
        <begin position="341"/>
        <end position="374"/>
    </location>
</feature>
<evidence type="ECO:0000313" key="3">
    <source>
        <dbReference type="EMBL" id="MDH5822769.1"/>
    </source>
</evidence>
<evidence type="ECO:0000259" key="2">
    <source>
        <dbReference type="Pfam" id="PF02120"/>
    </source>
</evidence>
<dbReference type="PANTHER" id="PTHR37533">
    <property type="entry name" value="FLAGELLAR HOOK-LENGTH CONTROL PROTEIN"/>
    <property type="match status" value="1"/>
</dbReference>
<organism evidence="3 4">
    <name type="scientific">Luteimonas endophytica</name>
    <dbReference type="NCBI Taxonomy" id="3042023"/>
    <lineage>
        <taxon>Bacteria</taxon>
        <taxon>Pseudomonadati</taxon>
        <taxon>Pseudomonadota</taxon>
        <taxon>Gammaproteobacteria</taxon>
        <taxon>Lysobacterales</taxon>
        <taxon>Lysobacteraceae</taxon>
        <taxon>Luteimonas</taxon>
    </lineage>
</organism>
<keyword evidence="3" id="KW-0966">Cell projection</keyword>
<evidence type="ECO:0000313" key="4">
    <source>
        <dbReference type="Proteomes" id="UP001156940"/>
    </source>
</evidence>
<dbReference type="Gene3D" id="3.30.750.140">
    <property type="match status" value="1"/>
</dbReference>
<dbReference type="InterPro" id="IPR021136">
    <property type="entry name" value="Flagellar_hook_control-like_C"/>
</dbReference>
<accession>A0ABT6J7Q1</accession>
<dbReference type="InterPro" id="IPR052563">
    <property type="entry name" value="FliK"/>
</dbReference>
<proteinExistence type="predicted"/>
<gene>
    <name evidence="3" type="ORF">QFW77_07140</name>
</gene>
<protein>
    <submittedName>
        <fullName evidence="3">Flagellar hook-length control protein FliK</fullName>
    </submittedName>
</protein>
<dbReference type="InterPro" id="IPR038610">
    <property type="entry name" value="FliK-like_C_sf"/>
</dbReference>
<reference evidence="3 4" key="1">
    <citation type="submission" date="2023-04" db="EMBL/GenBank/DDBJ databases">
        <title>Luteimonas endophyticus RD2P54.</title>
        <authorList>
            <person name="Sun J.-Q."/>
        </authorList>
    </citation>
    <scope>NUCLEOTIDE SEQUENCE [LARGE SCALE GENOMIC DNA]</scope>
    <source>
        <strain evidence="3 4">RD2P54</strain>
    </source>
</reference>
<keyword evidence="4" id="KW-1185">Reference proteome</keyword>
<dbReference type="CDD" id="cd17470">
    <property type="entry name" value="T3SS_Flik_C"/>
    <property type="match status" value="1"/>
</dbReference>
<feature type="region of interest" description="Disordered" evidence="1">
    <location>
        <begin position="1"/>
        <end position="105"/>
    </location>
</feature>
<dbReference type="RefSeq" id="WP_280573752.1">
    <property type="nucleotide sequence ID" value="NZ_JARXRM010000026.1"/>
</dbReference>
<comment type="caution">
    <text evidence="3">The sequence shown here is derived from an EMBL/GenBank/DDBJ whole genome shotgun (WGS) entry which is preliminary data.</text>
</comment>
<feature type="compositionally biased region" description="Basic and acidic residues" evidence="1">
    <location>
        <begin position="30"/>
        <end position="47"/>
    </location>
</feature>
<feature type="compositionally biased region" description="Low complexity" evidence="1">
    <location>
        <begin position="92"/>
        <end position="105"/>
    </location>
</feature>
<dbReference type="Pfam" id="PF02120">
    <property type="entry name" value="Flg_hook"/>
    <property type="match status" value="1"/>
</dbReference>